<comment type="caution">
    <text evidence="3">The sequence shown here is derived from an EMBL/GenBank/DDBJ whole genome shotgun (WGS) entry which is preliminary data.</text>
</comment>
<gene>
    <name evidence="2" type="ORF">BIY20_03035</name>
    <name evidence="3" type="ORF">BIY22_16100</name>
</gene>
<dbReference type="EMBL" id="MJMH01000217">
    <property type="protein sequence ID" value="OLQ85782.1"/>
    <property type="molecule type" value="Genomic_DNA"/>
</dbReference>
<dbReference type="PROSITE" id="PS50943">
    <property type="entry name" value="HTH_CROC1"/>
    <property type="match status" value="1"/>
</dbReference>
<dbReference type="OrthoDB" id="5916950at2"/>
<dbReference type="CDD" id="cd00093">
    <property type="entry name" value="HTH_XRE"/>
    <property type="match status" value="1"/>
</dbReference>
<evidence type="ECO:0000313" key="3">
    <source>
        <dbReference type="EMBL" id="OLQ92335.1"/>
    </source>
</evidence>
<evidence type="ECO:0000259" key="1">
    <source>
        <dbReference type="PROSITE" id="PS50943"/>
    </source>
</evidence>
<protein>
    <submittedName>
        <fullName evidence="3">L-threonine 3-dehydrogenase</fullName>
    </submittedName>
</protein>
<dbReference type="InterPro" id="IPR001387">
    <property type="entry name" value="Cro/C1-type_HTH"/>
</dbReference>
<evidence type="ECO:0000313" key="4">
    <source>
        <dbReference type="Proteomes" id="UP000186039"/>
    </source>
</evidence>
<evidence type="ECO:0000313" key="2">
    <source>
        <dbReference type="EMBL" id="OLQ85782.1"/>
    </source>
</evidence>
<feature type="domain" description="HTH cro/C1-type" evidence="1">
    <location>
        <begin position="21"/>
        <end position="69"/>
    </location>
</feature>
<dbReference type="STRING" id="1381081.BIY22_16100"/>
<sequence>MEFTAKDSEALYQVWMSQKSKMRLTQMEFAKKLGMSQLEFSSILRGERPLSMAFVSRFCNLLNLESDRVIPSLRSKPDVKEVYLESRMTVDGEIKRAYIEGNQVVVEYLHRVTH</sequence>
<name>A0A1Q9HNC6_9VIBR</name>
<accession>A0A1Q9HNC6</accession>
<organism evidence="3 5">
    <name type="scientific">Vibrio panuliri</name>
    <dbReference type="NCBI Taxonomy" id="1381081"/>
    <lineage>
        <taxon>Bacteria</taxon>
        <taxon>Pseudomonadati</taxon>
        <taxon>Pseudomonadota</taxon>
        <taxon>Gammaproteobacteria</taxon>
        <taxon>Vibrionales</taxon>
        <taxon>Vibrionaceae</taxon>
        <taxon>Vibrio</taxon>
    </lineage>
</organism>
<keyword evidence="4" id="KW-1185">Reference proteome</keyword>
<dbReference type="Gene3D" id="1.10.260.40">
    <property type="entry name" value="lambda repressor-like DNA-binding domains"/>
    <property type="match status" value="1"/>
</dbReference>
<dbReference type="RefSeq" id="WP_075706497.1">
    <property type="nucleotide sequence ID" value="NZ_AP019655.1"/>
</dbReference>
<dbReference type="AlphaFoldDB" id="A0A1Q9HNC6"/>
<dbReference type="SUPFAM" id="SSF47413">
    <property type="entry name" value="lambda repressor-like DNA-binding domains"/>
    <property type="match status" value="1"/>
</dbReference>
<dbReference type="InterPro" id="IPR010982">
    <property type="entry name" value="Lambda_DNA-bd_dom_sf"/>
</dbReference>
<reference evidence="4 5" key="1">
    <citation type="submission" date="2016-09" db="EMBL/GenBank/DDBJ databases">
        <title>Genomic Taxonomy of the Vibrionaceae.</title>
        <authorList>
            <person name="Gonzalez-Castillo A."/>
            <person name="Gomez-Gil B."/>
            <person name="Enciso-Ibarra K."/>
        </authorList>
    </citation>
    <scope>NUCLEOTIDE SEQUENCE [LARGE SCALE GENOMIC DNA]</scope>
    <source>
        <strain evidence="2 4">CAIM 1902</strain>
        <strain evidence="3 5">CAIM 703</strain>
    </source>
</reference>
<dbReference type="GO" id="GO:0003677">
    <property type="term" value="F:DNA binding"/>
    <property type="evidence" value="ECO:0007669"/>
    <property type="project" value="InterPro"/>
</dbReference>
<dbReference type="EMBL" id="MJMJ01000004">
    <property type="protein sequence ID" value="OLQ92335.1"/>
    <property type="molecule type" value="Genomic_DNA"/>
</dbReference>
<proteinExistence type="predicted"/>
<dbReference type="Proteomes" id="UP000186039">
    <property type="component" value="Unassembled WGS sequence"/>
</dbReference>
<dbReference type="Proteomes" id="UP000186313">
    <property type="component" value="Unassembled WGS sequence"/>
</dbReference>
<evidence type="ECO:0000313" key="5">
    <source>
        <dbReference type="Proteomes" id="UP000186313"/>
    </source>
</evidence>
<dbReference type="Pfam" id="PF13560">
    <property type="entry name" value="HTH_31"/>
    <property type="match status" value="1"/>
</dbReference>